<protein>
    <submittedName>
        <fullName evidence="2">NADH dehydrogenase subunit 6</fullName>
    </submittedName>
</protein>
<dbReference type="WBParaSite" id="ES5_v2.g10356.t1">
    <property type="protein sequence ID" value="ES5_v2.g10356.t1"/>
    <property type="gene ID" value="ES5_v2.g10356"/>
</dbReference>
<evidence type="ECO:0000313" key="2">
    <source>
        <dbReference type="WBParaSite" id="ES5_v2.g10356.t1"/>
    </source>
</evidence>
<organism evidence="1 2">
    <name type="scientific">Panagrolaimus sp. ES5</name>
    <dbReference type="NCBI Taxonomy" id="591445"/>
    <lineage>
        <taxon>Eukaryota</taxon>
        <taxon>Metazoa</taxon>
        <taxon>Ecdysozoa</taxon>
        <taxon>Nematoda</taxon>
        <taxon>Chromadorea</taxon>
        <taxon>Rhabditida</taxon>
        <taxon>Tylenchina</taxon>
        <taxon>Panagrolaimomorpha</taxon>
        <taxon>Panagrolaimoidea</taxon>
        <taxon>Panagrolaimidae</taxon>
        <taxon>Panagrolaimus</taxon>
    </lineage>
</organism>
<accession>A0AC34F068</accession>
<sequence length="118" mass="14144">MLDIKNDFYIDFHNKFKYLELCIFKNKILHFVKSLTMSMSMMMFVMMMIVMVMVIMMLMMILTHDDDHDDHDDGHDVHDIHVLHIRDRGSDPFLKLNLLQQMKKVKNSSFERVTFKGT</sequence>
<dbReference type="Proteomes" id="UP000887579">
    <property type="component" value="Unplaced"/>
</dbReference>
<evidence type="ECO:0000313" key="1">
    <source>
        <dbReference type="Proteomes" id="UP000887579"/>
    </source>
</evidence>
<name>A0AC34F068_9BILA</name>
<reference evidence="2" key="1">
    <citation type="submission" date="2022-11" db="UniProtKB">
        <authorList>
            <consortium name="WormBaseParasite"/>
        </authorList>
    </citation>
    <scope>IDENTIFICATION</scope>
</reference>
<proteinExistence type="predicted"/>